<dbReference type="Proteomes" id="UP000830326">
    <property type="component" value="Chromosome"/>
</dbReference>
<keyword evidence="2 4" id="KW-0819">tRNA processing</keyword>
<dbReference type="PANTHER" id="PTHR11142:SF0">
    <property type="entry name" value="TRNA PSEUDOURIDINE SYNTHASE-LIKE 1"/>
    <property type="match status" value="1"/>
</dbReference>
<dbReference type="RefSeq" id="WP_245029754.1">
    <property type="nucleotide sequence ID" value="NZ_CP095075.1"/>
</dbReference>
<dbReference type="Pfam" id="PF01416">
    <property type="entry name" value="PseudoU_synth_1"/>
    <property type="match status" value="2"/>
</dbReference>
<evidence type="ECO:0000313" key="7">
    <source>
        <dbReference type="EMBL" id="UOR10579.1"/>
    </source>
</evidence>
<dbReference type="CDD" id="cd02570">
    <property type="entry name" value="PseudoU_synth_EcTruA"/>
    <property type="match status" value="1"/>
</dbReference>
<proteinExistence type="inferred from homology"/>
<dbReference type="Gene3D" id="3.30.70.660">
    <property type="entry name" value="Pseudouridine synthase I, catalytic domain, C-terminal subdomain"/>
    <property type="match status" value="1"/>
</dbReference>
<sequence>MQRLKCRVEYDGTAYAGYQVQTNGITIQEKIEKALTKMHKGERVKITASGRTDAGVHAIGQVIHFDTSLNIPESNWKRALGPMLPADIRVAEVEPVTDDFHARYDTTAKEYRYYVWNDQEPNLFRRLYTYHIRKPLDVTAMREACKLVEGEHNFTSFCSPRTDLKGSKVRTITKSVIERHGSELVFIFKGSGFLYNMVRILVGTILEVGFGDRTPDELEKMIAARDRKAAGRTAPPHGLFLWKVEY</sequence>
<dbReference type="Gene3D" id="3.30.70.580">
    <property type="entry name" value="Pseudouridine synthase I, catalytic domain, N-terminal subdomain"/>
    <property type="match status" value="1"/>
</dbReference>
<feature type="active site" description="Nucleophile" evidence="4">
    <location>
        <position position="53"/>
    </location>
</feature>
<comment type="function">
    <text evidence="4">Formation of pseudouridine at positions 38, 39 and 40 in the anticodon stem and loop of transfer RNAs.</text>
</comment>
<dbReference type="InterPro" id="IPR001406">
    <property type="entry name" value="PsdUridine_synth_TruA"/>
</dbReference>
<comment type="similarity">
    <text evidence="1 4 5">Belongs to the tRNA pseudouridine synthase TruA family.</text>
</comment>
<dbReference type="NCBIfam" id="TIGR00071">
    <property type="entry name" value="hisT_truA"/>
    <property type="match status" value="1"/>
</dbReference>
<comment type="subunit">
    <text evidence="4">Homodimer.</text>
</comment>
<name>A0ABY4H7K7_9BACI</name>
<dbReference type="InterPro" id="IPR020097">
    <property type="entry name" value="PsdUridine_synth_TruA_a/b_dom"/>
</dbReference>
<reference evidence="7" key="1">
    <citation type="submission" date="2022-04" db="EMBL/GenBank/DDBJ databases">
        <title>Halobacillus sp. isolated from saltern.</title>
        <authorList>
            <person name="Won M."/>
            <person name="Lee C.-M."/>
            <person name="Woen H.-Y."/>
            <person name="Kwon S.-W."/>
        </authorList>
    </citation>
    <scope>NUCLEOTIDE SEQUENCE</scope>
    <source>
        <strain evidence="7">SSHM10-5</strain>
    </source>
</reference>
<comment type="caution">
    <text evidence="4">Lacks conserved residue(s) required for the propagation of feature annotation.</text>
</comment>
<dbReference type="HAMAP" id="MF_00171">
    <property type="entry name" value="TruA"/>
    <property type="match status" value="1"/>
</dbReference>
<gene>
    <name evidence="4 7" type="primary">truA</name>
    <name evidence="7" type="ORF">MUO15_13015</name>
</gene>
<feature type="binding site" evidence="4">
    <location>
        <position position="111"/>
    </location>
    <ligand>
        <name>substrate</name>
    </ligand>
</feature>
<dbReference type="GO" id="GO:0160147">
    <property type="term" value="F:tRNA pseudouridine(38-40) synthase activity"/>
    <property type="evidence" value="ECO:0007669"/>
    <property type="project" value="UniProtKB-EC"/>
</dbReference>
<keyword evidence="8" id="KW-1185">Reference proteome</keyword>
<evidence type="ECO:0000313" key="8">
    <source>
        <dbReference type="Proteomes" id="UP000830326"/>
    </source>
</evidence>
<feature type="domain" description="Pseudouridine synthase I TruA alpha/beta" evidence="6">
    <location>
        <begin position="144"/>
        <end position="246"/>
    </location>
</feature>
<dbReference type="SUPFAM" id="SSF55120">
    <property type="entry name" value="Pseudouridine synthase"/>
    <property type="match status" value="1"/>
</dbReference>
<dbReference type="PANTHER" id="PTHR11142">
    <property type="entry name" value="PSEUDOURIDYLATE SYNTHASE"/>
    <property type="match status" value="1"/>
</dbReference>
<dbReference type="InterPro" id="IPR020103">
    <property type="entry name" value="PsdUridine_synth_cat_dom_sf"/>
</dbReference>
<evidence type="ECO:0000256" key="3">
    <source>
        <dbReference type="ARBA" id="ARBA00023235"/>
    </source>
</evidence>
<evidence type="ECO:0000256" key="5">
    <source>
        <dbReference type="RuleBase" id="RU003792"/>
    </source>
</evidence>
<accession>A0ABY4H7K7</accession>
<feature type="domain" description="Pseudouridine synthase I TruA alpha/beta" evidence="6">
    <location>
        <begin position="8"/>
        <end position="105"/>
    </location>
</feature>
<protein>
    <recommendedName>
        <fullName evidence="4">tRNA pseudouridine synthase A</fullName>
        <ecNumber evidence="4">5.4.99.12</ecNumber>
    </recommendedName>
    <alternativeName>
        <fullName evidence="4">tRNA pseudouridine(38-40) synthase</fullName>
    </alternativeName>
    <alternativeName>
        <fullName evidence="4">tRNA pseudouridylate synthase I</fullName>
    </alternativeName>
    <alternativeName>
        <fullName evidence="4">tRNA-uridine isomerase I</fullName>
    </alternativeName>
</protein>
<dbReference type="EMBL" id="CP095075">
    <property type="protein sequence ID" value="UOR10579.1"/>
    <property type="molecule type" value="Genomic_DNA"/>
</dbReference>
<dbReference type="EC" id="5.4.99.12" evidence="4"/>
<evidence type="ECO:0000256" key="4">
    <source>
        <dbReference type="HAMAP-Rule" id="MF_00171"/>
    </source>
</evidence>
<organism evidence="7 8">
    <name type="scientific">Halobacillus amylolyticus</name>
    <dbReference type="NCBI Taxonomy" id="2932259"/>
    <lineage>
        <taxon>Bacteria</taxon>
        <taxon>Bacillati</taxon>
        <taxon>Bacillota</taxon>
        <taxon>Bacilli</taxon>
        <taxon>Bacillales</taxon>
        <taxon>Bacillaceae</taxon>
        <taxon>Halobacillus</taxon>
    </lineage>
</organism>
<evidence type="ECO:0000256" key="1">
    <source>
        <dbReference type="ARBA" id="ARBA00009375"/>
    </source>
</evidence>
<dbReference type="PIRSF" id="PIRSF001430">
    <property type="entry name" value="tRNA_psdUrid_synth"/>
    <property type="match status" value="1"/>
</dbReference>
<dbReference type="InterPro" id="IPR020095">
    <property type="entry name" value="PsdUridine_synth_TruA_C"/>
</dbReference>
<comment type="catalytic activity">
    <reaction evidence="4 5">
        <text>uridine(38/39/40) in tRNA = pseudouridine(38/39/40) in tRNA</text>
        <dbReference type="Rhea" id="RHEA:22376"/>
        <dbReference type="Rhea" id="RHEA-COMP:10085"/>
        <dbReference type="Rhea" id="RHEA-COMP:10087"/>
        <dbReference type="ChEBI" id="CHEBI:65314"/>
        <dbReference type="ChEBI" id="CHEBI:65315"/>
        <dbReference type="EC" id="5.4.99.12"/>
    </reaction>
</comment>
<evidence type="ECO:0000256" key="2">
    <source>
        <dbReference type="ARBA" id="ARBA00022694"/>
    </source>
</evidence>
<dbReference type="InterPro" id="IPR020094">
    <property type="entry name" value="TruA/RsuA/RluB/E/F_N"/>
</dbReference>
<keyword evidence="3 4" id="KW-0413">Isomerase</keyword>
<evidence type="ECO:0000259" key="6">
    <source>
        <dbReference type="Pfam" id="PF01416"/>
    </source>
</evidence>